<dbReference type="InterPro" id="IPR053150">
    <property type="entry name" value="Teicoplanin_resist-assoc"/>
</dbReference>
<keyword evidence="1" id="KW-0472">Membrane</keyword>
<keyword evidence="1" id="KW-1133">Transmembrane helix</keyword>
<evidence type="ECO:0000313" key="3">
    <source>
        <dbReference type="EMBL" id="SNX69747.1"/>
    </source>
</evidence>
<dbReference type="InterPro" id="IPR006976">
    <property type="entry name" value="VanZ-like"/>
</dbReference>
<dbReference type="PANTHER" id="PTHR36834:SF1">
    <property type="entry name" value="INTEGRAL MEMBRANE PROTEIN"/>
    <property type="match status" value="1"/>
</dbReference>
<keyword evidence="1" id="KW-0812">Transmembrane</keyword>
<dbReference type="Proteomes" id="UP000219546">
    <property type="component" value="Unassembled WGS sequence"/>
</dbReference>
<keyword evidence="4" id="KW-1185">Reference proteome</keyword>
<feature type="transmembrane region" description="Helical" evidence="1">
    <location>
        <begin position="147"/>
        <end position="167"/>
    </location>
</feature>
<proteinExistence type="predicted"/>
<organism evidence="3 4">
    <name type="scientific">Bacillus oleivorans</name>
    <dbReference type="NCBI Taxonomy" id="1448271"/>
    <lineage>
        <taxon>Bacteria</taxon>
        <taxon>Bacillati</taxon>
        <taxon>Bacillota</taxon>
        <taxon>Bacilli</taxon>
        <taxon>Bacillales</taxon>
        <taxon>Bacillaceae</taxon>
        <taxon>Bacillus</taxon>
    </lineage>
</organism>
<feature type="transmembrane region" description="Helical" evidence="1">
    <location>
        <begin position="122"/>
        <end position="140"/>
    </location>
</feature>
<evidence type="ECO:0000313" key="4">
    <source>
        <dbReference type="Proteomes" id="UP000219546"/>
    </source>
</evidence>
<accession>A0A285CQC3</accession>
<feature type="transmembrane region" description="Helical" evidence="1">
    <location>
        <begin position="70"/>
        <end position="91"/>
    </location>
</feature>
<dbReference type="Pfam" id="PF04892">
    <property type="entry name" value="VanZ"/>
    <property type="match status" value="1"/>
</dbReference>
<name>A0A285CQC3_9BACI</name>
<gene>
    <name evidence="3" type="ORF">SAMN05877753_103209</name>
</gene>
<reference evidence="3 4" key="1">
    <citation type="submission" date="2017-08" db="EMBL/GenBank/DDBJ databases">
        <authorList>
            <person name="de Groot N.N."/>
        </authorList>
    </citation>
    <scope>NUCLEOTIDE SEQUENCE [LARGE SCALE GENOMIC DNA]</scope>
    <source>
        <strain evidence="3 4">JC228</strain>
    </source>
</reference>
<dbReference type="PANTHER" id="PTHR36834">
    <property type="entry name" value="MEMBRANE PROTEIN-RELATED"/>
    <property type="match status" value="1"/>
</dbReference>
<evidence type="ECO:0000259" key="2">
    <source>
        <dbReference type="Pfam" id="PF04892"/>
    </source>
</evidence>
<evidence type="ECO:0000256" key="1">
    <source>
        <dbReference type="SAM" id="Phobius"/>
    </source>
</evidence>
<dbReference type="RefSeq" id="WP_097158140.1">
    <property type="nucleotide sequence ID" value="NZ_JBEPMQ010000002.1"/>
</dbReference>
<feature type="transmembrane region" description="Helical" evidence="1">
    <location>
        <begin position="40"/>
        <end position="58"/>
    </location>
</feature>
<protein>
    <submittedName>
        <fullName evidence="3">Glycopeptide antibiotics resistance protein</fullName>
    </submittedName>
</protein>
<dbReference type="OrthoDB" id="4822551at2"/>
<dbReference type="EMBL" id="OAOP01000003">
    <property type="protein sequence ID" value="SNX69747.1"/>
    <property type="molecule type" value="Genomic_DNA"/>
</dbReference>
<sequence>MSDLLKKILIVIPFFLLVIEIVNARFGYLLHNELKVTPILNIFLNTVPLFIFVLFDVLTRKQESTFQMVIQASFYIYVMSVFYLTLFPMSLENFLTNTFWLRSINLEPFNIFRDYHFFDSQIVGNFIMLFPLGIYLHFLYRKFTTKVSSLVFIFFVSFSIEVFQLVFSAGSTDIDDIMLNTVGGYLGYWCFKVSSTIYHKKSDKTFNALIK</sequence>
<feature type="domain" description="VanZ-like" evidence="2">
    <location>
        <begin position="74"/>
        <end position="193"/>
    </location>
</feature>
<dbReference type="AlphaFoldDB" id="A0A285CQC3"/>